<dbReference type="STRING" id="926559.JoomaDRAFT_0963"/>
<dbReference type="Pfam" id="PF14092">
    <property type="entry name" value="DUF4270"/>
    <property type="match status" value="1"/>
</dbReference>
<organism evidence="1 2">
    <name type="scientific">Galbibacter orientalis DSM 19592</name>
    <dbReference type="NCBI Taxonomy" id="926559"/>
    <lineage>
        <taxon>Bacteria</taxon>
        <taxon>Pseudomonadati</taxon>
        <taxon>Bacteroidota</taxon>
        <taxon>Flavobacteriia</taxon>
        <taxon>Flavobacteriales</taxon>
        <taxon>Flavobacteriaceae</taxon>
        <taxon>Galbibacter</taxon>
    </lineage>
</organism>
<protein>
    <recommendedName>
        <fullName evidence="3">DUF4270 domain-containing protein</fullName>
    </recommendedName>
</protein>
<dbReference type="AlphaFoldDB" id="I3C2Z2"/>
<dbReference type="InterPro" id="IPR025366">
    <property type="entry name" value="DUF4270"/>
</dbReference>
<gene>
    <name evidence="1" type="ORF">JoomaDRAFT_0963</name>
</gene>
<sequence>MKMSFKGRNVLPTLLVIGSVIFFTACEREYNTIGVDLIDNGEIQASKKTFDVYAYNKKLESVRTNGLSGYQLGAYAHPVYGLGKSSFAAQLLLQSGNPTFGNNTQAIESSSADKQENERVTAVYLNIPFFSTALSDTTELAENEPKPYRVDSIFGNRAAEFNLKVQEFTKYLRDLDPNSNFQDAQEYFSDEDGASFATTILYDDTYQINEEEVVIPDPDAEDDPETDEDESIIPLERIAPGIRVKLDNQFFQEKILDNEGSTVLTSQSNFKDFLRGLYISAEMPNNDLAMLLNIQASYVEIQYDYDATVDGEATIESGTYKLQMSGNKVNYLTQDSYPSEVLNQFTDANATRLYPNGGAGSYIELDMLAGGSDVTTVFQEAKEKGWLINEANLIFYVDEGSLSEKTDITLPKRLYLYNKTDNRSLVDYKTDSIRGNTGVDSTNFTVYGGYLKNDGNLGSYYKFRLTDYITNLLNDDDSDAEAKLGLVTTSNIFSSYTVSAFNQTEEVKIPQATITNLYGTILYGNNVPDNESDRKLKLEIYYTETKGN</sequence>
<evidence type="ECO:0000313" key="2">
    <source>
        <dbReference type="Proteomes" id="UP000004690"/>
    </source>
</evidence>
<dbReference type="HOGENOM" id="CLU_036886_0_0_10"/>
<proteinExistence type="predicted"/>
<dbReference type="EMBL" id="JH651379">
    <property type="protein sequence ID" value="EIJ37985.1"/>
    <property type="molecule type" value="Genomic_DNA"/>
</dbReference>
<dbReference type="PROSITE" id="PS51257">
    <property type="entry name" value="PROKAR_LIPOPROTEIN"/>
    <property type="match status" value="1"/>
</dbReference>
<reference evidence="1 2" key="1">
    <citation type="submission" date="2012-02" db="EMBL/GenBank/DDBJ databases">
        <title>Improved High-Quality Draft genome of Joostella marina DSM 19592.</title>
        <authorList>
            <consortium name="US DOE Joint Genome Institute (JGI-PGF)"/>
            <person name="Lucas S."/>
            <person name="Copeland A."/>
            <person name="Lapidus A."/>
            <person name="Bruce D."/>
            <person name="Goodwin L."/>
            <person name="Pitluck S."/>
            <person name="Peters L."/>
            <person name="Chertkov O."/>
            <person name="Ovchinnikova G."/>
            <person name="Kyrpides N."/>
            <person name="Mavromatis K."/>
            <person name="Detter J.C."/>
            <person name="Han C."/>
            <person name="Land M."/>
            <person name="Hauser L."/>
            <person name="Markowitz V."/>
            <person name="Cheng J.-F."/>
            <person name="Hugenholtz P."/>
            <person name="Woyke T."/>
            <person name="Wu D."/>
            <person name="Tindall B."/>
            <person name="Brambilla E."/>
            <person name="Klenk H.-P."/>
            <person name="Eisen J.A."/>
        </authorList>
    </citation>
    <scope>NUCLEOTIDE SEQUENCE [LARGE SCALE GENOMIC DNA]</scope>
    <source>
        <strain evidence="1 2">DSM 19592</strain>
    </source>
</reference>
<dbReference type="Proteomes" id="UP000004690">
    <property type="component" value="Unassembled WGS sequence"/>
</dbReference>
<keyword evidence="2" id="KW-1185">Reference proteome</keyword>
<accession>I3C2Z2</accession>
<dbReference type="eggNOG" id="ENOG502Z8IK">
    <property type="taxonomic scope" value="Bacteria"/>
</dbReference>
<name>I3C2Z2_9FLAO</name>
<evidence type="ECO:0000313" key="1">
    <source>
        <dbReference type="EMBL" id="EIJ37985.1"/>
    </source>
</evidence>
<dbReference type="RefSeq" id="WP_008611064.1">
    <property type="nucleotide sequence ID" value="NZ_JH651379.1"/>
</dbReference>
<evidence type="ECO:0008006" key="3">
    <source>
        <dbReference type="Google" id="ProtNLM"/>
    </source>
</evidence>
<dbReference type="OrthoDB" id="1466062at2"/>